<dbReference type="PANTHER" id="PTHR43630">
    <property type="entry name" value="POLY-BETA-1,6-N-ACETYL-D-GLUCOSAMINE SYNTHASE"/>
    <property type="match status" value="1"/>
</dbReference>
<dbReference type="KEGG" id="gfe:Gferi_10750"/>
<keyword evidence="1" id="KW-1003">Cell membrane</keyword>
<feature type="repeat" description="TPR" evidence="6">
    <location>
        <begin position="855"/>
        <end position="888"/>
    </location>
</feature>
<evidence type="ECO:0000256" key="2">
    <source>
        <dbReference type="ARBA" id="ARBA00022519"/>
    </source>
</evidence>
<evidence type="ECO:0000313" key="9">
    <source>
        <dbReference type="EMBL" id="AOT70024.1"/>
    </source>
</evidence>
<dbReference type="EMBL" id="CP017269">
    <property type="protein sequence ID" value="AOT70024.1"/>
    <property type="molecule type" value="Genomic_DNA"/>
</dbReference>
<dbReference type="InterPro" id="IPR009993">
    <property type="entry name" value="WecF"/>
</dbReference>
<dbReference type="InterPro" id="IPR001173">
    <property type="entry name" value="Glyco_trans_2-like"/>
</dbReference>
<dbReference type="Gene3D" id="3.40.50.2000">
    <property type="entry name" value="Glycogen Phosphorylase B"/>
    <property type="match status" value="2"/>
</dbReference>
<feature type="domain" description="Glycosyltransferase 2-like" evidence="8">
    <location>
        <begin position="4"/>
        <end position="105"/>
    </location>
</feature>
<dbReference type="Gene3D" id="3.90.550.10">
    <property type="entry name" value="Spore Coat Polysaccharide Biosynthesis Protein SpsA, Chain A"/>
    <property type="match status" value="1"/>
</dbReference>
<dbReference type="SMART" id="SM00028">
    <property type="entry name" value="TPR"/>
    <property type="match status" value="8"/>
</dbReference>
<evidence type="ECO:0000256" key="6">
    <source>
        <dbReference type="PROSITE-ProRule" id="PRU00339"/>
    </source>
</evidence>
<dbReference type="CDD" id="cd02511">
    <property type="entry name" value="Beta4Glucosyltransferase"/>
    <property type="match status" value="1"/>
</dbReference>
<keyword evidence="5" id="KW-0472">Membrane</keyword>
<evidence type="ECO:0000256" key="4">
    <source>
        <dbReference type="ARBA" id="ARBA00022679"/>
    </source>
</evidence>
<dbReference type="Pfam" id="PF07429">
    <property type="entry name" value="Glyco_transf_56"/>
    <property type="match status" value="1"/>
</dbReference>
<evidence type="ECO:0000256" key="1">
    <source>
        <dbReference type="ARBA" id="ARBA00022475"/>
    </source>
</evidence>
<dbReference type="STRING" id="1424294.Gferi_10750"/>
<protein>
    <recommendedName>
        <fullName evidence="8">Glycosyltransferase 2-like domain-containing protein</fullName>
    </recommendedName>
</protein>
<dbReference type="SUPFAM" id="SSF53448">
    <property type="entry name" value="Nucleotide-diphospho-sugar transferases"/>
    <property type="match status" value="1"/>
</dbReference>
<name>A0A1D8GGH8_9FIRM</name>
<sequence>MKLSIVMMVKNESKYLGTCLEALQPLRNGIESELIIVDTGSTDNTVEIARKYTHKVYFHTWNNDFAAMRNTTISYAKGQWLFVLDADEIMQDTEGIIKFFKSNHYKKYNVGMIKIKNYSKGKEELASETPAARLFKNVKEFRYEGAIHEQPTIKPPVYVLDTVLLHYGYDSADKDLMERKFIRNTEIIKKELEIDPENFYMWFQLSQSYAMYNDDKEAMECVEKAYEIGKAKEGYLGNRMYIYSQLARMYHKMEQYEKLEKACEKAINERDGYIDFYCMLGHAKQMLSKNEEAIESYQKYLELYHDYERSPAASDNASVTYMRNTDTYEKIHVHLSALYLKQKEYSRALEYVYKIQSKDMLKLALPTLISSYLALEELNNLQGYYCKNILIENEELKYPFEACLEQHKKGIQEEAWQSLVVNFSKVNTEYGILNQIRLKDYMNQELEKQDVDLINQLDFNSLPEFYGEIIYRLLKRDYSISEITSKIREPKLISIFQYLANQKIQDLLEVILHYFKNSYPENSIEGCRIYKILGRILLISGQCSEQDYDAVFYRYVQEGIRYIGYTYHSHLIQQNKINFAKNDEDAFFMLMNYVQNIKDTKELEQIRILKIALEIYPDMKTGIGIFLQNIQQRLAPSYEQMKEYQLQFKANVDALILKGDLSQAKELLEEYKKSMKIDKDFFVFEANIALIEQDYDKAEEVLKTGLLYYCTDFDLLCNAAYLCQIRNYIEQAIGLYEQALEVTQNPEEKQKIQQIIAQLSSLDEASVKDEPMEISLQEAQQTFEDYKIQVKKQINQLILEEQIEEAKGILIEYEKLVVDDIEVFSLKAMIAMMEDHYRDAENILKKALIVDRTNFDILCNLGYLYEKLEDYNKALIYYGKAKTKASEEGVFQHIEGITEKIKIEHQEVLDTYQYTTRKKVLVIAYIFPPLGGSGVQRTLKFVKYLREFGWEPVVVTVGTTMCQFKDVSMISEIPDGVKVIRIDEKNNIDVNYANQLIHLYHSVVQNQALVSEFVTELNKSREHLNQLILLPDSNILWAKQVIDNLDDMININEMDMIYTTSGPYSDHIVGYYLKQRFNKPWVADFRDEWTNNPYVEFDKNHILYKMHFEMEKNIVNLADKIISVTPLSSKNYEKIFHLETRKIETITNGYDELDFAEISHKSKRNAKFTIMHNGMLYMIRTPLTFMQAVQKLIKNKDVEASDIKITFGWTENLDYWIKIRDELGLQSVVEFLGYMTHQDSLREAVNSDALLLIVGAGDRNKSVFPGKIFEYLRLCKPILALSPNGSVVDELISSTERGYNVDFDNINEIAKYILKLYKLWKKDELPGLVVNEKIEKYERKRLTQDLSNIFQCLYYESQLNGNNAISTEGQLSVIDNYFKKEQLNIHLFMGDMAIKDGRWEDAEVLFKKAIYEDRGNLSLLNKLAYIYEMKKEYLNALETYESIVFNMGDEPTRLEVIKIINKLEEDYRQIIQEQVEQREEKEEAYKEKNKNLHLMYDNQYCSRFMHFINQHFPNDEHMFVIVGDKMQKLKMITTDDIANVEILDLKCDLSRLLELINTCTKIFIHYLSDYFCEIVCKFDIKKPIYWPIWGGDLYYHIDYEIYDPLTKKLLEKLGFNMNSKVNKNSISHIFRRATIRKIKYCLNTIDEDFDILKENFITNAKCMKFAYPNPVEKVNMDDMNEIYERYSYLKGNYEHIILVGNSPDPSNNHLDIFHKLKSLRLKDYCVIVPLSYGGNDAYIRAIINEGKKIFGNRFIPLTEYMEPSEYYKLLNQVDVAIYYHNRQQAVGNIRLLSSLEKGVFLKENVTTFRKFKRLNLKGVKSTDKIDDTIFCEPIKESKNKEIIEAEFGEKAILEFLRGIF</sequence>
<dbReference type="PANTHER" id="PTHR43630:SF2">
    <property type="entry name" value="GLYCOSYLTRANSFERASE"/>
    <property type="match status" value="1"/>
</dbReference>
<dbReference type="GO" id="GO:0008417">
    <property type="term" value="F:fucosyltransferase activity"/>
    <property type="evidence" value="ECO:0007669"/>
    <property type="project" value="InterPro"/>
</dbReference>
<evidence type="ECO:0000259" key="8">
    <source>
        <dbReference type="Pfam" id="PF00535"/>
    </source>
</evidence>
<dbReference type="Pfam" id="PF00535">
    <property type="entry name" value="Glycos_transf_2"/>
    <property type="match status" value="1"/>
</dbReference>
<dbReference type="RefSeq" id="WP_069976305.1">
    <property type="nucleotide sequence ID" value="NZ_CP017269.1"/>
</dbReference>
<keyword evidence="7" id="KW-0175">Coiled coil</keyword>
<feature type="repeat" description="TPR" evidence="6">
    <location>
        <begin position="274"/>
        <end position="307"/>
    </location>
</feature>
<dbReference type="Proteomes" id="UP000095743">
    <property type="component" value="Chromosome"/>
</dbReference>
<keyword evidence="2" id="KW-0997">Cell inner membrane</keyword>
<gene>
    <name evidence="9" type="ORF">Gferi_10750</name>
</gene>
<feature type="coiled-coil region" evidence="7">
    <location>
        <begin position="1460"/>
        <end position="1491"/>
    </location>
</feature>
<reference evidence="9 10" key="1">
    <citation type="submission" date="2016-09" db="EMBL/GenBank/DDBJ databases">
        <title>Genomic analysis reveals versatility of anaerobic energy metabolism of Geosporobacter ferrireducens IRF9 of phylum Firmicutes.</title>
        <authorList>
            <person name="Kim S.-J."/>
        </authorList>
    </citation>
    <scope>NUCLEOTIDE SEQUENCE [LARGE SCALE GENOMIC DNA]</scope>
    <source>
        <strain evidence="9 10">IRF9</strain>
    </source>
</reference>
<keyword evidence="6" id="KW-0802">TPR repeat</keyword>
<proteinExistence type="predicted"/>
<dbReference type="InterPro" id="IPR019734">
    <property type="entry name" value="TPR_rpt"/>
</dbReference>
<organism evidence="9 10">
    <name type="scientific">Geosporobacter ferrireducens</name>
    <dbReference type="NCBI Taxonomy" id="1424294"/>
    <lineage>
        <taxon>Bacteria</taxon>
        <taxon>Bacillati</taxon>
        <taxon>Bacillota</taxon>
        <taxon>Clostridia</taxon>
        <taxon>Peptostreptococcales</taxon>
        <taxon>Thermotaleaceae</taxon>
        <taxon>Geosporobacter</taxon>
    </lineage>
</organism>
<dbReference type="SUPFAM" id="SSF48452">
    <property type="entry name" value="TPR-like"/>
    <property type="match status" value="2"/>
</dbReference>
<evidence type="ECO:0000313" key="10">
    <source>
        <dbReference type="Proteomes" id="UP000095743"/>
    </source>
</evidence>
<dbReference type="InterPro" id="IPR029044">
    <property type="entry name" value="Nucleotide-diphossugar_trans"/>
</dbReference>
<dbReference type="InterPro" id="IPR011990">
    <property type="entry name" value="TPR-like_helical_dom_sf"/>
</dbReference>
<dbReference type="SUPFAM" id="SSF53756">
    <property type="entry name" value="UDP-Glycosyltransferase/glycogen phosphorylase"/>
    <property type="match status" value="1"/>
</dbReference>
<dbReference type="Pfam" id="PF13181">
    <property type="entry name" value="TPR_8"/>
    <property type="match status" value="2"/>
</dbReference>
<evidence type="ECO:0000256" key="3">
    <source>
        <dbReference type="ARBA" id="ARBA00022676"/>
    </source>
</evidence>
<keyword evidence="4" id="KW-0808">Transferase</keyword>
<evidence type="ECO:0000256" key="5">
    <source>
        <dbReference type="ARBA" id="ARBA00023136"/>
    </source>
</evidence>
<dbReference type="GO" id="GO:0009246">
    <property type="term" value="P:enterobacterial common antigen biosynthetic process"/>
    <property type="evidence" value="ECO:0007669"/>
    <property type="project" value="InterPro"/>
</dbReference>
<keyword evidence="3" id="KW-0328">Glycosyltransferase</keyword>
<evidence type="ECO:0000256" key="7">
    <source>
        <dbReference type="SAM" id="Coils"/>
    </source>
</evidence>
<keyword evidence="10" id="KW-1185">Reference proteome</keyword>
<dbReference type="OrthoDB" id="9794575at2"/>
<dbReference type="PROSITE" id="PS50005">
    <property type="entry name" value="TPR"/>
    <property type="match status" value="2"/>
</dbReference>
<accession>A0A1D8GGH8</accession>
<dbReference type="Gene3D" id="1.25.40.10">
    <property type="entry name" value="Tetratricopeptide repeat domain"/>
    <property type="match status" value="4"/>
</dbReference>